<protein>
    <submittedName>
        <fullName evidence="1">Uncharacterized protein</fullName>
    </submittedName>
</protein>
<dbReference type="EMBL" id="BPLR01008721">
    <property type="protein sequence ID" value="GIY26680.1"/>
    <property type="molecule type" value="Genomic_DNA"/>
</dbReference>
<comment type="caution">
    <text evidence="1">The sequence shown here is derived from an EMBL/GenBank/DDBJ whole genome shotgun (WGS) entry which is preliminary data.</text>
</comment>
<dbReference type="AlphaFoldDB" id="A0AAV4RZ16"/>
<sequence length="81" mass="9208">MWKINLPIANLLSAGIFPGLLGSDLGFQDQWFRLFPGKLPEKERLLLLMTRALWREGSSVTERVIGSKVIDCRDTVFGMWA</sequence>
<proteinExistence type="predicted"/>
<keyword evidence="2" id="KW-1185">Reference proteome</keyword>
<evidence type="ECO:0000313" key="1">
    <source>
        <dbReference type="EMBL" id="GIY26680.1"/>
    </source>
</evidence>
<gene>
    <name evidence="1" type="ORF">CEXT_62981</name>
</gene>
<name>A0AAV4RZ16_CAEEX</name>
<accession>A0AAV4RZ16</accession>
<evidence type="ECO:0000313" key="2">
    <source>
        <dbReference type="Proteomes" id="UP001054945"/>
    </source>
</evidence>
<organism evidence="1 2">
    <name type="scientific">Caerostris extrusa</name>
    <name type="common">Bark spider</name>
    <name type="synonym">Caerostris bankana</name>
    <dbReference type="NCBI Taxonomy" id="172846"/>
    <lineage>
        <taxon>Eukaryota</taxon>
        <taxon>Metazoa</taxon>
        <taxon>Ecdysozoa</taxon>
        <taxon>Arthropoda</taxon>
        <taxon>Chelicerata</taxon>
        <taxon>Arachnida</taxon>
        <taxon>Araneae</taxon>
        <taxon>Araneomorphae</taxon>
        <taxon>Entelegynae</taxon>
        <taxon>Araneoidea</taxon>
        <taxon>Araneidae</taxon>
        <taxon>Caerostris</taxon>
    </lineage>
</organism>
<reference evidence="1 2" key="1">
    <citation type="submission" date="2021-06" db="EMBL/GenBank/DDBJ databases">
        <title>Caerostris extrusa draft genome.</title>
        <authorList>
            <person name="Kono N."/>
            <person name="Arakawa K."/>
        </authorList>
    </citation>
    <scope>NUCLEOTIDE SEQUENCE [LARGE SCALE GENOMIC DNA]</scope>
</reference>
<dbReference type="Proteomes" id="UP001054945">
    <property type="component" value="Unassembled WGS sequence"/>
</dbReference>